<dbReference type="PANTHER" id="PTHR30146:SF109">
    <property type="entry name" value="HTH-TYPE TRANSCRIPTIONAL REGULATOR GALS"/>
    <property type="match status" value="1"/>
</dbReference>
<dbReference type="SUPFAM" id="SSF47413">
    <property type="entry name" value="lambda repressor-like DNA-binding domains"/>
    <property type="match status" value="1"/>
</dbReference>
<evidence type="ECO:0000313" key="6">
    <source>
        <dbReference type="Proteomes" id="UP001501442"/>
    </source>
</evidence>
<name>A0ABP8UPZ5_9ACTN</name>
<comment type="caution">
    <text evidence="5">The sequence shown here is derived from an EMBL/GenBank/DDBJ whole genome shotgun (WGS) entry which is preliminary data.</text>
</comment>
<dbReference type="GO" id="GO:0003677">
    <property type="term" value="F:DNA binding"/>
    <property type="evidence" value="ECO:0007669"/>
    <property type="project" value="UniProtKB-KW"/>
</dbReference>
<proteinExistence type="predicted"/>
<feature type="domain" description="HTH lacI-type" evidence="4">
    <location>
        <begin position="20"/>
        <end position="74"/>
    </location>
</feature>
<dbReference type="Pfam" id="PF00356">
    <property type="entry name" value="LacI"/>
    <property type="match status" value="1"/>
</dbReference>
<reference evidence="6" key="1">
    <citation type="journal article" date="2019" name="Int. J. Syst. Evol. Microbiol.">
        <title>The Global Catalogue of Microorganisms (GCM) 10K type strain sequencing project: providing services to taxonomists for standard genome sequencing and annotation.</title>
        <authorList>
            <consortium name="The Broad Institute Genomics Platform"/>
            <consortium name="The Broad Institute Genome Sequencing Center for Infectious Disease"/>
            <person name="Wu L."/>
            <person name="Ma J."/>
        </authorList>
    </citation>
    <scope>NUCLEOTIDE SEQUENCE [LARGE SCALE GENOMIC DNA]</scope>
    <source>
        <strain evidence="6">JCM 17939</strain>
    </source>
</reference>
<evidence type="ECO:0000256" key="2">
    <source>
        <dbReference type="ARBA" id="ARBA00023125"/>
    </source>
</evidence>
<dbReference type="EMBL" id="BAABHK010000016">
    <property type="protein sequence ID" value="GAA4635787.1"/>
    <property type="molecule type" value="Genomic_DNA"/>
</dbReference>
<dbReference type="Proteomes" id="UP001501442">
    <property type="component" value="Unassembled WGS sequence"/>
</dbReference>
<keyword evidence="3" id="KW-0804">Transcription</keyword>
<keyword evidence="6" id="KW-1185">Reference proteome</keyword>
<dbReference type="PANTHER" id="PTHR30146">
    <property type="entry name" value="LACI-RELATED TRANSCRIPTIONAL REPRESSOR"/>
    <property type="match status" value="1"/>
</dbReference>
<dbReference type="RefSeq" id="WP_345438752.1">
    <property type="nucleotide sequence ID" value="NZ_BAABHK010000016.1"/>
</dbReference>
<dbReference type="SUPFAM" id="SSF53822">
    <property type="entry name" value="Periplasmic binding protein-like I"/>
    <property type="match status" value="1"/>
</dbReference>
<dbReference type="PROSITE" id="PS00356">
    <property type="entry name" value="HTH_LACI_1"/>
    <property type="match status" value="1"/>
</dbReference>
<dbReference type="CDD" id="cd01574">
    <property type="entry name" value="PBP1_LacI"/>
    <property type="match status" value="1"/>
</dbReference>
<keyword evidence="2 5" id="KW-0238">DNA-binding</keyword>
<dbReference type="InterPro" id="IPR010982">
    <property type="entry name" value="Lambda_DNA-bd_dom_sf"/>
</dbReference>
<accession>A0ABP8UPZ5</accession>
<organism evidence="5 6">
    <name type="scientific">Actinoallomurus vinaceus</name>
    <dbReference type="NCBI Taxonomy" id="1080074"/>
    <lineage>
        <taxon>Bacteria</taxon>
        <taxon>Bacillati</taxon>
        <taxon>Actinomycetota</taxon>
        <taxon>Actinomycetes</taxon>
        <taxon>Streptosporangiales</taxon>
        <taxon>Thermomonosporaceae</taxon>
        <taxon>Actinoallomurus</taxon>
    </lineage>
</organism>
<keyword evidence="1" id="KW-0805">Transcription regulation</keyword>
<sequence>MSGDLVRPAGPGSGRGSGTVVMADVAKLAGVSPMTVSRVLNSPARVRRETRLRVLDAVRELGYRPNSAARVLATGRSGVLGVVGFDTTLYGPASMLFGIEQAARETEYGVTITSLAALTQRNVAEAVDRLRGQSVDGVIIIAPHVPSVDGLADVSAGLPVVAVGGGDGGVIPVAAVDQYAGAAAATRHLLDLGHRTVWHLAGPSDWLEAGARRQAWEDTLRAAGREVPPVVFGDWSPRSGYEFGKRLAGDPSVTAVFTANDQMAVGLIRALHEAGRRIPGDISVVGFDDVPEAAYLSPPLTTVGQDFGQVGRHALQLLLERIGGAPAEEDRRIIVEPELIVRQSTGRPG</sequence>
<evidence type="ECO:0000259" key="4">
    <source>
        <dbReference type="PROSITE" id="PS50932"/>
    </source>
</evidence>
<evidence type="ECO:0000256" key="3">
    <source>
        <dbReference type="ARBA" id="ARBA00023163"/>
    </source>
</evidence>
<evidence type="ECO:0000256" key="1">
    <source>
        <dbReference type="ARBA" id="ARBA00023015"/>
    </source>
</evidence>
<dbReference type="Gene3D" id="3.40.50.2300">
    <property type="match status" value="2"/>
</dbReference>
<dbReference type="InterPro" id="IPR046335">
    <property type="entry name" value="LacI/GalR-like_sensor"/>
</dbReference>
<dbReference type="InterPro" id="IPR000843">
    <property type="entry name" value="HTH_LacI"/>
</dbReference>
<dbReference type="Gene3D" id="1.10.260.40">
    <property type="entry name" value="lambda repressor-like DNA-binding domains"/>
    <property type="match status" value="1"/>
</dbReference>
<dbReference type="Pfam" id="PF13377">
    <property type="entry name" value="Peripla_BP_3"/>
    <property type="match status" value="1"/>
</dbReference>
<evidence type="ECO:0000313" key="5">
    <source>
        <dbReference type="EMBL" id="GAA4635787.1"/>
    </source>
</evidence>
<dbReference type="SMART" id="SM00354">
    <property type="entry name" value="HTH_LACI"/>
    <property type="match status" value="1"/>
</dbReference>
<protein>
    <submittedName>
        <fullName evidence="5">LacI family DNA-binding transcriptional regulator</fullName>
    </submittedName>
</protein>
<gene>
    <name evidence="5" type="ORF">GCM10023196_082730</name>
</gene>
<dbReference type="CDD" id="cd01392">
    <property type="entry name" value="HTH_LacI"/>
    <property type="match status" value="1"/>
</dbReference>
<dbReference type="InterPro" id="IPR028082">
    <property type="entry name" value="Peripla_BP_I"/>
</dbReference>
<dbReference type="PROSITE" id="PS50932">
    <property type="entry name" value="HTH_LACI_2"/>
    <property type="match status" value="1"/>
</dbReference>